<organism evidence="3 4">
    <name type="scientific">Pseudopithomyces chartarum</name>
    <dbReference type="NCBI Taxonomy" id="1892770"/>
    <lineage>
        <taxon>Eukaryota</taxon>
        <taxon>Fungi</taxon>
        <taxon>Dikarya</taxon>
        <taxon>Ascomycota</taxon>
        <taxon>Pezizomycotina</taxon>
        <taxon>Dothideomycetes</taxon>
        <taxon>Pleosporomycetidae</taxon>
        <taxon>Pleosporales</taxon>
        <taxon>Massarineae</taxon>
        <taxon>Didymosphaeriaceae</taxon>
        <taxon>Pseudopithomyces</taxon>
    </lineage>
</organism>
<keyword evidence="2" id="KW-0812">Transmembrane</keyword>
<feature type="region of interest" description="Disordered" evidence="1">
    <location>
        <begin position="75"/>
        <end position="128"/>
    </location>
</feature>
<evidence type="ECO:0000313" key="4">
    <source>
        <dbReference type="Proteomes" id="UP001280581"/>
    </source>
</evidence>
<feature type="compositionally biased region" description="Polar residues" evidence="1">
    <location>
        <begin position="79"/>
        <end position="101"/>
    </location>
</feature>
<feature type="region of interest" description="Disordered" evidence="1">
    <location>
        <begin position="160"/>
        <end position="189"/>
    </location>
</feature>
<accession>A0AAN6LZK5</accession>
<feature type="compositionally biased region" description="Basic and acidic residues" evidence="1">
    <location>
        <begin position="242"/>
        <end position="252"/>
    </location>
</feature>
<name>A0AAN6LZK5_9PLEO</name>
<dbReference type="AlphaFoldDB" id="A0AAN6LZK5"/>
<dbReference type="EMBL" id="WVTA01000005">
    <property type="protein sequence ID" value="KAK3210011.1"/>
    <property type="molecule type" value="Genomic_DNA"/>
</dbReference>
<feature type="transmembrane region" description="Helical" evidence="2">
    <location>
        <begin position="383"/>
        <end position="412"/>
    </location>
</feature>
<feature type="region of interest" description="Disordered" evidence="1">
    <location>
        <begin position="1"/>
        <end position="35"/>
    </location>
</feature>
<feature type="compositionally biased region" description="Polar residues" evidence="1">
    <location>
        <begin position="113"/>
        <end position="128"/>
    </location>
</feature>
<dbReference type="Proteomes" id="UP001280581">
    <property type="component" value="Unassembled WGS sequence"/>
</dbReference>
<keyword evidence="4" id="KW-1185">Reference proteome</keyword>
<protein>
    <submittedName>
        <fullName evidence="3">Uncharacterized protein</fullName>
    </submittedName>
</protein>
<reference evidence="3 4" key="1">
    <citation type="submission" date="2021-02" db="EMBL/GenBank/DDBJ databases">
        <title>Genome assembly of Pseudopithomyces chartarum.</title>
        <authorList>
            <person name="Jauregui R."/>
            <person name="Singh J."/>
            <person name="Voisey C."/>
        </authorList>
    </citation>
    <scope>NUCLEOTIDE SEQUENCE [LARGE SCALE GENOMIC DNA]</scope>
    <source>
        <strain evidence="3 4">AGR01</strain>
    </source>
</reference>
<evidence type="ECO:0000313" key="3">
    <source>
        <dbReference type="EMBL" id="KAK3210011.1"/>
    </source>
</evidence>
<sequence>MFGDPLFTRAPNHRTKNTLPIEARRNLTPPAARREPHIYLPRTLDISAVSLSQPGTTVCSSTPPHFVNRVLDTKPQHRLGTSTMPNSLASRKQSTGSSSRPVRQVEAPKAAKNTPNSISTYGIMPTNQKNNLKTSEATQYGTSQTQSFQGNHAGYSQAFRRNQNASPNGPLAGSSKPSSSEAQSNKKKAANFRETKKNLGGSAIQAPTTPATLRQSLATTVKEQSVRTPIFDETMRQIEAQEQAHEKRERARSWRARRESRRQTARTRRQQGIDSASQSVENPRGDLAPVLNTKPTDAHGKVPVETTPPNTETGFAFVENTPGPSFDASMSGTVRNNSGGISNAFEEKTNATVEPIATETVQITVPTNEKCLQERKDLRPDGFWRAIFMAFIAGLWFYGTIAMSLGGLVLIFGATMLNGLVKTASPYLWTGLTAVCRCMKDAFSGSSSQSNTPAGPSQSKLTLYEFKKCKLADRYMEGEYPGFKKAIRRSADFSEAEIDLLLLNTKGDTRIDREGTADFCARLEDIRWAVNYCADAEEFLLLLRKCIVLHDEFDAWQGSKGVSR</sequence>
<keyword evidence="2" id="KW-1133">Transmembrane helix</keyword>
<feature type="region of interest" description="Disordered" evidence="1">
    <location>
        <begin position="241"/>
        <end position="311"/>
    </location>
</feature>
<feature type="compositionally biased region" description="Basic residues" evidence="1">
    <location>
        <begin position="253"/>
        <end position="269"/>
    </location>
</feature>
<comment type="caution">
    <text evidence="3">The sequence shown here is derived from an EMBL/GenBank/DDBJ whole genome shotgun (WGS) entry which is preliminary data.</text>
</comment>
<evidence type="ECO:0000256" key="2">
    <source>
        <dbReference type="SAM" id="Phobius"/>
    </source>
</evidence>
<gene>
    <name evidence="3" type="ORF">GRF29_44g1378815</name>
</gene>
<feature type="compositionally biased region" description="Polar residues" evidence="1">
    <location>
        <begin position="272"/>
        <end position="281"/>
    </location>
</feature>
<keyword evidence="2" id="KW-0472">Membrane</keyword>
<proteinExistence type="predicted"/>
<evidence type="ECO:0000256" key="1">
    <source>
        <dbReference type="SAM" id="MobiDB-lite"/>
    </source>
</evidence>